<protein>
    <recommendedName>
        <fullName evidence="3">Photosynthesis system II assembly factor Ycf48/Hcf136-like domain-containing protein</fullName>
    </recommendedName>
</protein>
<evidence type="ECO:0000313" key="2">
    <source>
        <dbReference type="Proteomes" id="UP000318815"/>
    </source>
</evidence>
<organism evidence="1 2">
    <name type="scientific">Chitinophaga pinensis</name>
    <dbReference type="NCBI Taxonomy" id="79329"/>
    <lineage>
        <taxon>Bacteria</taxon>
        <taxon>Pseudomonadati</taxon>
        <taxon>Bacteroidota</taxon>
        <taxon>Chitinophagia</taxon>
        <taxon>Chitinophagales</taxon>
        <taxon>Chitinophagaceae</taxon>
        <taxon>Chitinophaga</taxon>
    </lineage>
</organism>
<sequence>MADIVSRDTMFMANDNGNIYRSDDRGVTWHSFNCGVRISSIEFINSKIGFAGGVNSVILKTEDGGATWQPVCNVIPFLPIPPLSDF</sequence>
<evidence type="ECO:0000313" key="1">
    <source>
        <dbReference type="EMBL" id="TWV93307.1"/>
    </source>
</evidence>
<dbReference type="InterPro" id="IPR015943">
    <property type="entry name" value="WD40/YVTN_repeat-like_dom_sf"/>
</dbReference>
<gene>
    <name evidence="1" type="ORF">FEF09_27150</name>
</gene>
<proteinExistence type="predicted"/>
<dbReference type="EMBL" id="VOHS01000057">
    <property type="protein sequence ID" value="TWV93307.1"/>
    <property type="molecule type" value="Genomic_DNA"/>
</dbReference>
<dbReference type="AlphaFoldDB" id="A0A5C6LKV3"/>
<dbReference type="RefSeq" id="WP_146308005.1">
    <property type="nucleotide sequence ID" value="NZ_VOHS01000057.1"/>
</dbReference>
<evidence type="ECO:0008006" key="3">
    <source>
        <dbReference type="Google" id="ProtNLM"/>
    </source>
</evidence>
<dbReference type="Gene3D" id="2.130.10.10">
    <property type="entry name" value="YVTN repeat-like/Quinoprotein amine dehydrogenase"/>
    <property type="match status" value="1"/>
</dbReference>
<keyword evidence="2" id="KW-1185">Reference proteome</keyword>
<accession>A0A5C6LKV3</accession>
<dbReference type="SUPFAM" id="SSF110296">
    <property type="entry name" value="Oligoxyloglucan reducing end-specific cellobiohydrolase"/>
    <property type="match status" value="1"/>
</dbReference>
<dbReference type="Proteomes" id="UP000318815">
    <property type="component" value="Unassembled WGS sequence"/>
</dbReference>
<comment type="caution">
    <text evidence="1">The sequence shown here is derived from an EMBL/GenBank/DDBJ whole genome shotgun (WGS) entry which is preliminary data.</text>
</comment>
<name>A0A5C6LKV3_9BACT</name>
<dbReference type="OrthoDB" id="9757809at2"/>
<reference evidence="1 2" key="1">
    <citation type="submission" date="2019-08" db="EMBL/GenBank/DDBJ databases">
        <title>Whole genome sequencing of chitin degrading bacteria Chitinophaga pinensis YS16.</title>
        <authorList>
            <person name="Singh R.P."/>
            <person name="Manchanda G."/>
            <person name="Maurya I.K."/>
            <person name="Joshi N.K."/>
            <person name="Srivastava A.K."/>
        </authorList>
    </citation>
    <scope>NUCLEOTIDE SEQUENCE [LARGE SCALE GENOMIC DNA]</scope>
    <source>
        <strain evidence="1 2">YS-16</strain>
    </source>
</reference>